<gene>
    <name evidence="2" type="ORF">GCM10023331_21460</name>
</gene>
<evidence type="ECO:0000313" key="2">
    <source>
        <dbReference type="EMBL" id="GAA4835919.1"/>
    </source>
</evidence>
<keyword evidence="1" id="KW-0732">Signal</keyword>
<comment type="caution">
    <text evidence="2">The sequence shown here is derived from an EMBL/GenBank/DDBJ whole genome shotgun (WGS) entry which is preliminary data.</text>
</comment>
<evidence type="ECO:0008006" key="4">
    <source>
        <dbReference type="Google" id="ProtNLM"/>
    </source>
</evidence>
<feature type="chain" id="PRO_5046257367" description="Outer membrane protein beta-barrel domain-containing protein" evidence="1">
    <location>
        <begin position="32"/>
        <end position="201"/>
    </location>
</feature>
<evidence type="ECO:0000313" key="3">
    <source>
        <dbReference type="Proteomes" id="UP001500298"/>
    </source>
</evidence>
<name>A0ABP9D9G1_9BACT</name>
<accession>A0ABP9D9G1</accession>
<dbReference type="Proteomes" id="UP001500298">
    <property type="component" value="Unassembled WGS sequence"/>
</dbReference>
<dbReference type="EMBL" id="BAABJX010000032">
    <property type="protein sequence ID" value="GAA4835919.1"/>
    <property type="molecule type" value="Genomic_DNA"/>
</dbReference>
<keyword evidence="3" id="KW-1185">Reference proteome</keyword>
<evidence type="ECO:0000256" key="1">
    <source>
        <dbReference type="SAM" id="SignalP"/>
    </source>
</evidence>
<protein>
    <recommendedName>
        <fullName evidence="4">Outer membrane protein beta-barrel domain-containing protein</fullName>
    </recommendedName>
</protein>
<organism evidence="2 3">
    <name type="scientific">Algivirga pacifica</name>
    <dbReference type="NCBI Taxonomy" id="1162670"/>
    <lineage>
        <taxon>Bacteria</taxon>
        <taxon>Pseudomonadati</taxon>
        <taxon>Bacteroidota</taxon>
        <taxon>Cytophagia</taxon>
        <taxon>Cytophagales</taxon>
        <taxon>Flammeovirgaceae</taxon>
        <taxon>Algivirga</taxon>
    </lineage>
</organism>
<feature type="signal peptide" evidence="1">
    <location>
        <begin position="1"/>
        <end position="31"/>
    </location>
</feature>
<reference evidence="3" key="1">
    <citation type="journal article" date="2019" name="Int. J. Syst. Evol. Microbiol.">
        <title>The Global Catalogue of Microorganisms (GCM) 10K type strain sequencing project: providing services to taxonomists for standard genome sequencing and annotation.</title>
        <authorList>
            <consortium name="The Broad Institute Genomics Platform"/>
            <consortium name="The Broad Institute Genome Sequencing Center for Infectious Disease"/>
            <person name="Wu L."/>
            <person name="Ma J."/>
        </authorList>
    </citation>
    <scope>NUCLEOTIDE SEQUENCE [LARGE SCALE GENOMIC DNA]</scope>
    <source>
        <strain evidence="3">JCM 18326</strain>
    </source>
</reference>
<dbReference type="RefSeq" id="WP_345371657.1">
    <property type="nucleotide sequence ID" value="NZ_BAABJX010000032.1"/>
</dbReference>
<proteinExistence type="predicted"/>
<sequence length="201" mass="22516">MSVSCSSFIKKYLLLLFFLALWLLGSNSVQAQDRKWYIPSHAKVQYAGITGWLAVGPGYEIGKKNWWQIDALYGYVPESIGGQRSHHLSLKNTFKLIQPQLSEKFKLFPTLGLTTSFDINGDADWQLASLFYPGYYDITNAIVFYPFGGIGAEYQLSASFIDHIGFFAEGGAYAPHLQDLFIGNVKAKEIFSLGLGINLFF</sequence>